<dbReference type="OrthoDB" id="4823586at2"/>
<accession>A0A5J6V1Q0</accession>
<evidence type="ECO:0000313" key="2">
    <source>
        <dbReference type="Proteomes" id="UP000326546"/>
    </source>
</evidence>
<sequence length="141" mass="15477">MPRPAFQIELLVAGPPAQVWDRLWDLDRHTAAVPLTTVGAGSSPGLRQGARFTARTALGPFRIDDHMLVRSWDPPRHAVLDKVGRVLSGRIEVDLRAEGADTHLCWIQTFGAVGVPDTLAGWAARPVRAAYRRTLAQITRP</sequence>
<dbReference type="InterPro" id="IPR023393">
    <property type="entry name" value="START-like_dom_sf"/>
</dbReference>
<evidence type="ECO:0000313" key="1">
    <source>
        <dbReference type="EMBL" id="QFG67545.1"/>
    </source>
</evidence>
<evidence type="ECO:0008006" key="3">
    <source>
        <dbReference type="Google" id="ProtNLM"/>
    </source>
</evidence>
<protein>
    <recommendedName>
        <fullName evidence="3">SRPBCC family protein</fullName>
    </recommendedName>
</protein>
<gene>
    <name evidence="1" type="ORF">FY030_01330</name>
</gene>
<dbReference type="AlphaFoldDB" id="A0A5J6V1Q0"/>
<dbReference type="KEGG" id="serw:FY030_01330"/>
<dbReference type="SUPFAM" id="SSF55961">
    <property type="entry name" value="Bet v1-like"/>
    <property type="match status" value="1"/>
</dbReference>
<dbReference type="Proteomes" id="UP000326546">
    <property type="component" value="Chromosome"/>
</dbReference>
<keyword evidence="2" id="KW-1185">Reference proteome</keyword>
<dbReference type="RefSeq" id="WP_158059943.1">
    <property type="nucleotide sequence ID" value="NZ_CP044427.1"/>
</dbReference>
<name>A0A5J6V1Q0_9MICO</name>
<organism evidence="1 2">
    <name type="scientific">Ornithinimicrobium pratense</name>
    <dbReference type="NCBI Taxonomy" id="2593973"/>
    <lineage>
        <taxon>Bacteria</taxon>
        <taxon>Bacillati</taxon>
        <taxon>Actinomycetota</taxon>
        <taxon>Actinomycetes</taxon>
        <taxon>Micrococcales</taxon>
        <taxon>Ornithinimicrobiaceae</taxon>
        <taxon>Ornithinimicrobium</taxon>
    </lineage>
</organism>
<reference evidence="1 2" key="1">
    <citation type="submission" date="2019-09" db="EMBL/GenBank/DDBJ databases">
        <title>Serinicoccus pratensis sp. nov., isolated from meadow soil.</title>
        <authorList>
            <person name="Zhang W."/>
        </authorList>
    </citation>
    <scope>NUCLEOTIDE SEQUENCE [LARGE SCALE GENOMIC DNA]</scope>
    <source>
        <strain evidence="1 2">W204</strain>
    </source>
</reference>
<dbReference type="Gene3D" id="3.30.530.20">
    <property type="match status" value="1"/>
</dbReference>
<proteinExistence type="predicted"/>
<dbReference type="EMBL" id="CP044427">
    <property type="protein sequence ID" value="QFG67545.1"/>
    <property type="molecule type" value="Genomic_DNA"/>
</dbReference>